<proteinExistence type="inferred from homology"/>
<name>A0AAW7M989_9MICO</name>
<evidence type="ECO:0000313" key="8">
    <source>
        <dbReference type="EMBL" id="MDN4487792.1"/>
    </source>
</evidence>
<dbReference type="PANTHER" id="PTHR43179:SF12">
    <property type="entry name" value="GALACTOFURANOSYLTRANSFERASE GLFT2"/>
    <property type="match status" value="1"/>
</dbReference>
<feature type="region of interest" description="Disordered" evidence="5">
    <location>
        <begin position="533"/>
        <end position="553"/>
    </location>
</feature>
<dbReference type="EMBL" id="JAUHPX010000003">
    <property type="protein sequence ID" value="MDN4487792.1"/>
    <property type="molecule type" value="Genomic_DNA"/>
</dbReference>
<gene>
    <name evidence="8" type="ORF">QQX10_06380</name>
</gene>
<evidence type="ECO:0000256" key="3">
    <source>
        <dbReference type="ARBA" id="ARBA00022676"/>
    </source>
</evidence>
<dbReference type="RefSeq" id="WP_301119126.1">
    <property type="nucleotide sequence ID" value="NZ_JAUHPX010000003.1"/>
</dbReference>
<dbReference type="InterPro" id="IPR045699">
    <property type="entry name" value="GlfT2_C"/>
</dbReference>
<dbReference type="PANTHER" id="PTHR43179">
    <property type="entry name" value="RHAMNOSYLTRANSFERASE WBBL"/>
    <property type="match status" value="1"/>
</dbReference>
<comment type="pathway">
    <text evidence="1">Cell wall biogenesis; cell wall polysaccharide biosynthesis.</text>
</comment>
<keyword evidence="9" id="KW-1185">Reference proteome</keyword>
<dbReference type="Pfam" id="PF13641">
    <property type="entry name" value="Glyco_tranf_2_3"/>
    <property type="match status" value="1"/>
</dbReference>
<evidence type="ECO:0000256" key="4">
    <source>
        <dbReference type="ARBA" id="ARBA00022679"/>
    </source>
</evidence>
<protein>
    <submittedName>
        <fullName evidence="8">Glycosyltransferase</fullName>
        <ecNumber evidence="8">2.4.-.-</ecNumber>
    </submittedName>
</protein>
<dbReference type="InterPro" id="IPR029044">
    <property type="entry name" value="Nucleotide-diphossugar_trans"/>
</dbReference>
<organism evidence="8 9">
    <name type="scientific">Demequina lignilytica</name>
    <dbReference type="NCBI Taxonomy" id="3051663"/>
    <lineage>
        <taxon>Bacteria</taxon>
        <taxon>Bacillati</taxon>
        <taxon>Actinomycetota</taxon>
        <taxon>Actinomycetes</taxon>
        <taxon>Micrococcales</taxon>
        <taxon>Demequinaceae</taxon>
        <taxon>Demequina</taxon>
    </lineage>
</organism>
<dbReference type="SUPFAM" id="SSF53448">
    <property type="entry name" value="Nucleotide-diphospho-sugar transferases"/>
    <property type="match status" value="1"/>
</dbReference>
<evidence type="ECO:0000256" key="1">
    <source>
        <dbReference type="ARBA" id="ARBA00004776"/>
    </source>
</evidence>
<keyword evidence="4 8" id="KW-0808">Transferase</keyword>
<comment type="caution">
    <text evidence="8">The sequence shown here is derived from an EMBL/GenBank/DDBJ whole genome shotgun (WGS) entry which is preliminary data.</text>
</comment>
<evidence type="ECO:0000313" key="9">
    <source>
        <dbReference type="Proteomes" id="UP001172737"/>
    </source>
</evidence>
<accession>A0AAW7M989</accession>
<comment type="similarity">
    <text evidence="2">Belongs to the glycosyltransferase 2 family.</text>
</comment>
<dbReference type="Proteomes" id="UP001172737">
    <property type="component" value="Unassembled WGS sequence"/>
</dbReference>
<dbReference type="InterPro" id="IPR040492">
    <property type="entry name" value="GlfT2_N"/>
</dbReference>
<feature type="domain" description="Galactofuranosyltransferase GlfT2 N-terminal" evidence="6">
    <location>
        <begin position="77"/>
        <end position="186"/>
    </location>
</feature>
<sequence length="670" mass="74251">MTATATTAGSTAHAAADRRIVHRVVLPTDSDPDTLPLYVDFTQARAQVLTEQAQRKREAAGVFDDPVLAISPHDAGATLVSRRALALEDGSHVSFATYFNAFPASYWRRWTDVDTVRLVVELSGPATLVVYKSNARGHAQRVEMVASDGGASEFDLPLAPFGDGGWYWFDLLASDGPVRLVRAEWTVSAAHERVTGTASVGITTFNRPDYCVDQLLTMGADRSLDGVIDRIYVVDQGNQRVKDEPRFAQAAEVLGDRLAYLRQGNLGGSGGFSRAMAETLAASESDYVLLLDDDVVSEPEGILRAVAFANFCRIPTIVGGHMFSMHEKSVLHAYAERVNRYSFWWGPAAGTKEGHDFGSYPLRATTWLHRRHDGDYNGWWMCLIPTHALREVGLSLPVFIKWDDSEYALRAGAHGIPTVSLPGAAVWHVPWTDKDDSIDWQAYYHQRNRWLAALLHSPYKRGGVLPRASFTSDVKHLLSLQYSAVELRLKALEELLEGPDHLHRTIGTTLGEVRSMRVKHTDAVVTKDPAAYPITRRHRPPSKGRDPERPTNPVSFVIGAAVGALRQLRPVRDEALAIPEERVASMAAKWWRLSQIDSAVVTSADGTGVSLYVRDRELFSAYLRRSLNLHRKAIARWDDLQAEYRGALDSFTSPDQWKATFAANGVDEDD</sequence>
<reference evidence="8" key="1">
    <citation type="submission" date="2023-06" db="EMBL/GenBank/DDBJ databases">
        <title>Sysu t00039.</title>
        <authorList>
            <person name="Gao L."/>
            <person name="Fang B.-Z."/>
            <person name="Li W.-J."/>
        </authorList>
    </citation>
    <scope>NUCLEOTIDE SEQUENCE</scope>
    <source>
        <strain evidence="8">SYSU T00039</strain>
    </source>
</reference>
<dbReference type="AlphaFoldDB" id="A0AAW7M989"/>
<dbReference type="Gene3D" id="3.90.550.60">
    <property type="match status" value="1"/>
</dbReference>
<evidence type="ECO:0000256" key="5">
    <source>
        <dbReference type="SAM" id="MobiDB-lite"/>
    </source>
</evidence>
<evidence type="ECO:0000259" key="6">
    <source>
        <dbReference type="Pfam" id="PF17994"/>
    </source>
</evidence>
<dbReference type="GO" id="GO:0016757">
    <property type="term" value="F:glycosyltransferase activity"/>
    <property type="evidence" value="ECO:0007669"/>
    <property type="project" value="UniProtKB-KW"/>
</dbReference>
<keyword evidence="3 8" id="KW-0328">Glycosyltransferase</keyword>
<evidence type="ECO:0000259" key="7">
    <source>
        <dbReference type="Pfam" id="PF19320"/>
    </source>
</evidence>
<feature type="domain" description="Galactofuranosyltransferase-2 C-terminal" evidence="7">
    <location>
        <begin position="469"/>
        <end position="662"/>
    </location>
</feature>
<dbReference type="Pfam" id="PF19320">
    <property type="entry name" value="GlfT2_domain3"/>
    <property type="match status" value="1"/>
</dbReference>
<evidence type="ECO:0000256" key="2">
    <source>
        <dbReference type="ARBA" id="ARBA00006739"/>
    </source>
</evidence>
<dbReference type="EC" id="2.4.-.-" evidence="8"/>
<dbReference type="Pfam" id="PF17994">
    <property type="entry name" value="Glft2_N"/>
    <property type="match status" value="1"/>
</dbReference>